<evidence type="ECO:0000313" key="6">
    <source>
        <dbReference type="EMBL" id="KAG1899006.1"/>
    </source>
</evidence>
<evidence type="ECO:0000313" key="7">
    <source>
        <dbReference type="Proteomes" id="UP001195769"/>
    </source>
</evidence>
<evidence type="ECO:0000256" key="1">
    <source>
        <dbReference type="ARBA" id="ARBA00004141"/>
    </source>
</evidence>
<organism evidence="6 7">
    <name type="scientific">Suillus fuscotomentosus</name>
    <dbReference type="NCBI Taxonomy" id="1912939"/>
    <lineage>
        <taxon>Eukaryota</taxon>
        <taxon>Fungi</taxon>
        <taxon>Dikarya</taxon>
        <taxon>Basidiomycota</taxon>
        <taxon>Agaricomycotina</taxon>
        <taxon>Agaricomycetes</taxon>
        <taxon>Agaricomycetidae</taxon>
        <taxon>Boletales</taxon>
        <taxon>Suillineae</taxon>
        <taxon>Suillaceae</taxon>
        <taxon>Suillus</taxon>
    </lineage>
</organism>
<accession>A0AAD4HK08</accession>
<keyword evidence="2 5" id="KW-0812">Transmembrane</keyword>
<sequence length="294" mass="32749">MLNSETEAAALMSRFVAITLRHCETAWLFTGSDFKTIIFPVMIFATVVSPCHNPLALSYALCWLWFHLFQFNASNQSYSALEDMLNKPWRPVPSGRISVKDSRTLRWALMVFCLGLSSLFSFNVVMSSGVCTILLVMHDDLHISHHPIFKNLCNAAGYVTFELGSLLILSRDSSLDGTSIKALSCSALVIFLTVHAQDFADVSGDLKSGRRTLPIIAPEGSRIYMLCALPLFSFALASFWNLGPLSSGLFVSMGSWVGIRYFLFRDKIGINQTTVWIMGVHFLPIHGRLPILAW</sequence>
<dbReference type="GO" id="GO:0016765">
    <property type="term" value="F:transferase activity, transferring alkyl or aryl (other than methyl) groups"/>
    <property type="evidence" value="ECO:0007669"/>
    <property type="project" value="InterPro"/>
</dbReference>
<evidence type="ECO:0000256" key="2">
    <source>
        <dbReference type="ARBA" id="ARBA00022692"/>
    </source>
</evidence>
<feature type="transmembrane region" description="Helical" evidence="5">
    <location>
        <begin position="246"/>
        <end position="263"/>
    </location>
</feature>
<evidence type="ECO:0000256" key="5">
    <source>
        <dbReference type="SAM" id="Phobius"/>
    </source>
</evidence>
<comment type="caution">
    <text evidence="6">The sequence shown here is derived from an EMBL/GenBank/DDBJ whole genome shotgun (WGS) entry which is preliminary data.</text>
</comment>
<protein>
    <submittedName>
        <fullName evidence="6">UbiA prenyltransferase family-domain-containing protein</fullName>
    </submittedName>
</protein>
<dbReference type="Gene3D" id="1.10.357.140">
    <property type="entry name" value="UbiA prenyltransferase"/>
    <property type="match status" value="1"/>
</dbReference>
<evidence type="ECO:0000256" key="4">
    <source>
        <dbReference type="ARBA" id="ARBA00023136"/>
    </source>
</evidence>
<dbReference type="Proteomes" id="UP001195769">
    <property type="component" value="Unassembled WGS sequence"/>
</dbReference>
<name>A0AAD4HK08_9AGAM</name>
<dbReference type="EMBL" id="JABBWK010000035">
    <property type="protein sequence ID" value="KAG1899006.1"/>
    <property type="molecule type" value="Genomic_DNA"/>
</dbReference>
<gene>
    <name evidence="6" type="ORF">F5891DRAFT_1164815</name>
</gene>
<dbReference type="RefSeq" id="XP_041224582.1">
    <property type="nucleotide sequence ID" value="XM_041365371.1"/>
</dbReference>
<comment type="subcellular location">
    <subcellularLocation>
        <location evidence="1">Membrane</location>
        <topology evidence="1">Multi-pass membrane protein</topology>
    </subcellularLocation>
</comment>
<feature type="transmembrane region" description="Helical" evidence="5">
    <location>
        <begin position="107"/>
        <end position="136"/>
    </location>
</feature>
<dbReference type="InterPro" id="IPR044878">
    <property type="entry name" value="UbiA_sf"/>
</dbReference>
<dbReference type="InterPro" id="IPR050475">
    <property type="entry name" value="Prenyltransferase_related"/>
</dbReference>
<dbReference type="PANTHER" id="PTHR42723">
    <property type="entry name" value="CHLOROPHYLL SYNTHASE"/>
    <property type="match status" value="1"/>
</dbReference>
<evidence type="ECO:0000256" key="3">
    <source>
        <dbReference type="ARBA" id="ARBA00022989"/>
    </source>
</evidence>
<dbReference type="InterPro" id="IPR000537">
    <property type="entry name" value="UbiA_prenyltransferase"/>
</dbReference>
<dbReference type="AlphaFoldDB" id="A0AAD4HK08"/>
<reference evidence="6" key="1">
    <citation type="journal article" date="2020" name="New Phytol.">
        <title>Comparative genomics reveals dynamic genome evolution in host specialist ectomycorrhizal fungi.</title>
        <authorList>
            <person name="Lofgren L.A."/>
            <person name="Nguyen N.H."/>
            <person name="Vilgalys R."/>
            <person name="Ruytinx J."/>
            <person name="Liao H.L."/>
            <person name="Branco S."/>
            <person name="Kuo A."/>
            <person name="LaButti K."/>
            <person name="Lipzen A."/>
            <person name="Andreopoulos W."/>
            <person name="Pangilinan J."/>
            <person name="Riley R."/>
            <person name="Hundley H."/>
            <person name="Na H."/>
            <person name="Barry K."/>
            <person name="Grigoriev I.V."/>
            <person name="Stajich J.E."/>
            <person name="Kennedy P.G."/>
        </authorList>
    </citation>
    <scope>NUCLEOTIDE SEQUENCE</scope>
    <source>
        <strain evidence="6">FC203</strain>
    </source>
</reference>
<keyword evidence="3 5" id="KW-1133">Transmembrane helix</keyword>
<dbReference type="Pfam" id="PF01040">
    <property type="entry name" value="UbiA"/>
    <property type="match status" value="1"/>
</dbReference>
<dbReference type="PANTHER" id="PTHR42723:SF1">
    <property type="entry name" value="CHLOROPHYLL SYNTHASE, CHLOROPLASTIC"/>
    <property type="match status" value="1"/>
</dbReference>
<dbReference type="GeneID" id="64659669"/>
<keyword evidence="4 5" id="KW-0472">Membrane</keyword>
<dbReference type="CDD" id="cd13965">
    <property type="entry name" value="PT_UbiA_3"/>
    <property type="match status" value="1"/>
</dbReference>
<keyword evidence="7" id="KW-1185">Reference proteome</keyword>
<dbReference type="GO" id="GO:0016020">
    <property type="term" value="C:membrane"/>
    <property type="evidence" value="ECO:0007669"/>
    <property type="project" value="UniProtKB-SubCell"/>
</dbReference>
<proteinExistence type="predicted"/>